<protein>
    <recommendedName>
        <fullName evidence="2 6">Imidazoleglycerol-phosphate dehydratase</fullName>
        <shortName evidence="6">IGPD</shortName>
        <ecNumber evidence="6 7">4.2.1.19</ecNumber>
    </recommendedName>
</protein>
<dbReference type="GO" id="GO:0000105">
    <property type="term" value="P:L-histidine biosynthetic process"/>
    <property type="evidence" value="ECO:0007669"/>
    <property type="project" value="UniProtKB-UniRule"/>
</dbReference>
<gene>
    <name evidence="6 8" type="primary">hisB</name>
    <name evidence="8" type="ORF">GTC6_09504</name>
</gene>
<evidence type="ECO:0000256" key="2">
    <source>
        <dbReference type="ARBA" id="ARBA00016664"/>
    </source>
</evidence>
<dbReference type="GO" id="GO:0004424">
    <property type="term" value="F:imidazoleglycerol-phosphate dehydratase activity"/>
    <property type="evidence" value="ECO:0007669"/>
    <property type="project" value="UniProtKB-UniRule"/>
</dbReference>
<dbReference type="PROSITE" id="PS00954">
    <property type="entry name" value="IGP_DEHYDRATASE_1"/>
    <property type="match status" value="1"/>
</dbReference>
<dbReference type="RefSeq" id="WP_010842325.1">
    <property type="nucleotide sequence ID" value="NZ_AQPW01000008.1"/>
</dbReference>
<dbReference type="PANTHER" id="PTHR23133">
    <property type="entry name" value="IMIDAZOLEGLYCEROL-PHOSPHATE DEHYDRATASE HIS7"/>
    <property type="match status" value="1"/>
</dbReference>
<comment type="catalytic activity">
    <reaction evidence="6 7">
        <text>D-erythro-1-(imidazol-4-yl)glycerol 3-phosphate = 3-(imidazol-4-yl)-2-oxopropyl phosphate + H2O</text>
        <dbReference type="Rhea" id="RHEA:11040"/>
        <dbReference type="ChEBI" id="CHEBI:15377"/>
        <dbReference type="ChEBI" id="CHEBI:57766"/>
        <dbReference type="ChEBI" id="CHEBI:58278"/>
        <dbReference type="EC" id="4.2.1.19"/>
    </reaction>
</comment>
<dbReference type="EMBL" id="AQPW01000008">
    <property type="protein sequence ID" value="EON33049.1"/>
    <property type="molecule type" value="Genomic_DNA"/>
</dbReference>
<dbReference type="UniPathway" id="UPA00031">
    <property type="reaction ID" value="UER00011"/>
</dbReference>
<name>R7YBB8_9ACTN</name>
<dbReference type="InterPro" id="IPR038494">
    <property type="entry name" value="IGPD_sf"/>
</dbReference>
<dbReference type="Proteomes" id="UP000013569">
    <property type="component" value="Unassembled WGS sequence"/>
</dbReference>
<dbReference type="NCBIfam" id="NF002111">
    <property type="entry name" value="PRK00951.2-1"/>
    <property type="match status" value="1"/>
</dbReference>
<dbReference type="FunFam" id="3.30.230.40:FF:000001">
    <property type="entry name" value="Imidazoleglycerol-phosphate dehydratase HisB"/>
    <property type="match status" value="1"/>
</dbReference>
<evidence type="ECO:0000256" key="5">
    <source>
        <dbReference type="ARBA" id="ARBA00023239"/>
    </source>
</evidence>
<evidence type="ECO:0000313" key="9">
    <source>
        <dbReference type="Proteomes" id="UP000013569"/>
    </source>
</evidence>
<organism evidence="8 9">
    <name type="scientific">Gordonia terrae C-6</name>
    <dbReference type="NCBI Taxonomy" id="1316928"/>
    <lineage>
        <taxon>Bacteria</taxon>
        <taxon>Bacillati</taxon>
        <taxon>Actinomycetota</taxon>
        <taxon>Actinomycetes</taxon>
        <taxon>Mycobacteriales</taxon>
        <taxon>Gordoniaceae</taxon>
        <taxon>Gordonia</taxon>
    </lineage>
</organism>
<proteinExistence type="inferred from homology"/>
<evidence type="ECO:0000256" key="4">
    <source>
        <dbReference type="ARBA" id="ARBA00023102"/>
    </source>
</evidence>
<keyword evidence="5 6" id="KW-0456">Lyase</keyword>
<dbReference type="AlphaFoldDB" id="R7YBB8"/>
<dbReference type="CDD" id="cd07914">
    <property type="entry name" value="IGPD"/>
    <property type="match status" value="1"/>
</dbReference>
<dbReference type="FunFam" id="3.30.230.40:FF:000003">
    <property type="entry name" value="Imidazoleglycerol-phosphate dehydratase HisB"/>
    <property type="match status" value="1"/>
</dbReference>
<keyword evidence="6" id="KW-0963">Cytoplasm</keyword>
<dbReference type="NCBIfam" id="NF002110">
    <property type="entry name" value="PRK00951.1-6"/>
    <property type="match status" value="1"/>
</dbReference>
<sequence>MSNSPASTPAPGSPTPRIAKVERTTRESSISVELNLDGTGVTNISTGIAFFDHMLTAFGQHGSFDLTVEAKGDIEVEGHHTIEDTAIVLGQALGQALGDKKGIRRFGDSWIPMDETLAQAVVDVSGRPYCVHTGEPDHMLTAVIGGYPGVPYSTVINRHVFESIALNARIALHVRVLYGRDQHHITEAEFKAVARALRAATEYDARVSGVPSTKGAL</sequence>
<dbReference type="SUPFAM" id="SSF54211">
    <property type="entry name" value="Ribosomal protein S5 domain 2-like"/>
    <property type="match status" value="2"/>
</dbReference>
<dbReference type="PATRIC" id="fig|1316928.3.peg.1900"/>
<keyword evidence="4 6" id="KW-0368">Histidine biosynthesis</keyword>
<comment type="caution">
    <text evidence="8">The sequence shown here is derived from an EMBL/GenBank/DDBJ whole genome shotgun (WGS) entry which is preliminary data.</text>
</comment>
<evidence type="ECO:0000256" key="1">
    <source>
        <dbReference type="ARBA" id="ARBA00005047"/>
    </source>
</evidence>
<accession>R7YBB8</accession>
<comment type="subcellular location">
    <subcellularLocation>
        <location evidence="6 7">Cytoplasm</location>
    </subcellularLocation>
</comment>
<dbReference type="EC" id="4.2.1.19" evidence="6 7"/>
<dbReference type="InterPro" id="IPR020568">
    <property type="entry name" value="Ribosomal_Su5_D2-typ_SF"/>
</dbReference>
<comment type="similarity">
    <text evidence="6 7">Belongs to the imidazoleglycerol-phosphate dehydratase family.</text>
</comment>
<dbReference type="OrthoDB" id="9790411at2"/>
<comment type="pathway">
    <text evidence="1 6 7">Amino-acid biosynthesis; L-histidine biosynthesis; L-histidine from 5-phospho-alpha-D-ribose 1-diphosphate: step 6/9.</text>
</comment>
<dbReference type="PANTHER" id="PTHR23133:SF2">
    <property type="entry name" value="IMIDAZOLEGLYCEROL-PHOSPHATE DEHYDRATASE"/>
    <property type="match status" value="1"/>
</dbReference>
<dbReference type="Gene3D" id="3.30.230.40">
    <property type="entry name" value="Imidazole glycerol phosphate dehydratase, domain 1"/>
    <property type="match status" value="2"/>
</dbReference>
<evidence type="ECO:0000256" key="3">
    <source>
        <dbReference type="ARBA" id="ARBA00022605"/>
    </source>
</evidence>
<reference evidence="8 9" key="1">
    <citation type="journal article" date="2013" name="Genome Announc.">
        <title>Draft Genome Sequence of a Benzothiophene-Desulfurizing Bacterium, Gordona terrae Strain C-6.</title>
        <authorList>
            <person name="Wang W."/>
            <person name="Ma T."/>
            <person name="Ren Y."/>
            <person name="Li G."/>
        </authorList>
    </citation>
    <scope>NUCLEOTIDE SEQUENCE [LARGE SCALE GENOMIC DNA]</scope>
    <source>
        <strain evidence="8 9">C-6</strain>
    </source>
</reference>
<dbReference type="Pfam" id="PF00475">
    <property type="entry name" value="IGPD"/>
    <property type="match status" value="1"/>
</dbReference>
<evidence type="ECO:0000256" key="6">
    <source>
        <dbReference type="HAMAP-Rule" id="MF_00076"/>
    </source>
</evidence>
<dbReference type="PROSITE" id="PS00955">
    <property type="entry name" value="IGP_DEHYDRATASE_2"/>
    <property type="match status" value="1"/>
</dbReference>
<dbReference type="InterPro" id="IPR000807">
    <property type="entry name" value="ImidazoleglycerolP_deHydtase"/>
</dbReference>
<keyword evidence="3 6" id="KW-0028">Amino-acid biosynthesis</keyword>
<evidence type="ECO:0000256" key="7">
    <source>
        <dbReference type="RuleBase" id="RU000599"/>
    </source>
</evidence>
<dbReference type="HAMAP" id="MF_00076">
    <property type="entry name" value="HisB"/>
    <property type="match status" value="1"/>
</dbReference>
<evidence type="ECO:0000313" key="8">
    <source>
        <dbReference type="EMBL" id="EON33049.1"/>
    </source>
</evidence>
<dbReference type="GO" id="GO:0005737">
    <property type="term" value="C:cytoplasm"/>
    <property type="evidence" value="ECO:0007669"/>
    <property type="project" value="UniProtKB-SubCell"/>
</dbReference>
<dbReference type="NCBIfam" id="NF002114">
    <property type="entry name" value="PRK00951.2-4"/>
    <property type="match status" value="1"/>
</dbReference>
<dbReference type="InterPro" id="IPR020565">
    <property type="entry name" value="ImidazoleglycerP_deHydtase_CS"/>
</dbReference>